<keyword evidence="6 10" id="KW-0547">Nucleotide-binding</keyword>
<dbReference type="InterPro" id="IPR012715">
    <property type="entry name" value="Chap_CCT_alpha"/>
</dbReference>
<comment type="subcellular location">
    <subcellularLocation>
        <location evidence="1">Cytoplasm</location>
    </subcellularLocation>
</comment>
<name>A0A0F7SK06_PHARH</name>
<dbReference type="NCBIfam" id="TIGR02340">
    <property type="entry name" value="chap_CCT_alpha"/>
    <property type="match status" value="1"/>
</dbReference>
<dbReference type="SUPFAM" id="SSF52029">
    <property type="entry name" value="GroEL apical domain-like"/>
    <property type="match status" value="1"/>
</dbReference>
<evidence type="ECO:0000256" key="9">
    <source>
        <dbReference type="ARBA" id="ARBA00030049"/>
    </source>
</evidence>
<dbReference type="InterPro" id="IPR017998">
    <property type="entry name" value="Chaperone_TCP-1"/>
</dbReference>
<dbReference type="InterPro" id="IPR053374">
    <property type="entry name" value="TCP-1_chaperonin"/>
</dbReference>
<dbReference type="PROSITE" id="PS00750">
    <property type="entry name" value="TCP1_1"/>
    <property type="match status" value="1"/>
</dbReference>
<dbReference type="PROSITE" id="PS00995">
    <property type="entry name" value="TCP1_3"/>
    <property type="match status" value="1"/>
</dbReference>
<dbReference type="GO" id="GO:0005832">
    <property type="term" value="C:chaperonin-containing T-complex"/>
    <property type="evidence" value="ECO:0007669"/>
    <property type="project" value="UniProtKB-ARBA"/>
</dbReference>
<dbReference type="InterPro" id="IPR027413">
    <property type="entry name" value="GROEL-like_equatorial_sf"/>
</dbReference>
<dbReference type="Pfam" id="PF00118">
    <property type="entry name" value="Cpn60_TCP1"/>
    <property type="match status" value="1"/>
</dbReference>
<dbReference type="PROSITE" id="PS00751">
    <property type="entry name" value="TCP1_2"/>
    <property type="match status" value="1"/>
</dbReference>
<accession>A0A0F7SK06</accession>
<dbReference type="Gene3D" id="3.30.260.10">
    <property type="entry name" value="TCP-1-like chaperonin intermediate domain"/>
    <property type="match status" value="1"/>
</dbReference>
<comment type="subunit">
    <text evidence="3">Heterooligomeric complex of about 850 to 900 kDa that forms two stacked rings, 12 to 16 nm in diameter.</text>
</comment>
<dbReference type="GO" id="GO:0140662">
    <property type="term" value="F:ATP-dependent protein folding chaperone"/>
    <property type="evidence" value="ECO:0007669"/>
    <property type="project" value="InterPro"/>
</dbReference>
<dbReference type="AlphaFoldDB" id="A0A0F7SK06"/>
<dbReference type="Gene3D" id="1.10.560.10">
    <property type="entry name" value="GroEL-like equatorial domain"/>
    <property type="match status" value="1"/>
</dbReference>
<evidence type="ECO:0000256" key="5">
    <source>
        <dbReference type="ARBA" id="ARBA00022490"/>
    </source>
</evidence>
<dbReference type="NCBIfam" id="NF041083">
    <property type="entry name" value="thermosome_beta"/>
    <property type="match status" value="1"/>
</dbReference>
<keyword evidence="5" id="KW-0963">Cytoplasm</keyword>
<evidence type="ECO:0000256" key="8">
    <source>
        <dbReference type="ARBA" id="ARBA00023186"/>
    </source>
</evidence>
<evidence type="ECO:0000256" key="2">
    <source>
        <dbReference type="ARBA" id="ARBA00008020"/>
    </source>
</evidence>
<dbReference type="SUPFAM" id="SSF48592">
    <property type="entry name" value="GroEL equatorial domain-like"/>
    <property type="match status" value="1"/>
</dbReference>
<evidence type="ECO:0000256" key="6">
    <source>
        <dbReference type="ARBA" id="ARBA00022741"/>
    </source>
</evidence>
<dbReference type="GO" id="GO:0005524">
    <property type="term" value="F:ATP binding"/>
    <property type="evidence" value="ECO:0007669"/>
    <property type="project" value="UniProtKB-KW"/>
</dbReference>
<dbReference type="InterPro" id="IPR002423">
    <property type="entry name" value="Cpn60/GroEL/TCP-1"/>
</dbReference>
<protein>
    <recommendedName>
        <fullName evidence="4">T-complex protein 1 subunit alpha</fullName>
    </recommendedName>
    <alternativeName>
        <fullName evidence="9">CCT-alpha</fullName>
    </alternativeName>
</protein>
<dbReference type="PANTHER" id="PTHR11353">
    <property type="entry name" value="CHAPERONIN"/>
    <property type="match status" value="1"/>
</dbReference>
<evidence type="ECO:0000256" key="1">
    <source>
        <dbReference type="ARBA" id="ARBA00004496"/>
    </source>
</evidence>
<dbReference type="GO" id="GO:0051082">
    <property type="term" value="F:unfolded protein binding"/>
    <property type="evidence" value="ECO:0007669"/>
    <property type="project" value="InterPro"/>
</dbReference>
<dbReference type="CDD" id="cd03335">
    <property type="entry name" value="TCP1_alpha"/>
    <property type="match status" value="1"/>
</dbReference>
<sequence>MASMFQRDPRAGLFLGGERVSGEEVRNQNVLAAQTISNIVKSSLGPVGLDKMMVDNIGDVTITNDGATILKLLEVTHPAARILVSLAQQQDKEVGDGTTSVVLLAAELLRRANDLVKNKIHPTTVITGYRLACKEACKYMLEQMSTPVSKLGKDCLINIAKTSMSSKIIHADDDFFAPLAVDAILAVKTVNPRGETKYPVKAVNVLKAHGKSARESIAVKGYALNCTVASQAMKTRIVGAKIACLDMNLTKQRMHLGVHITIDDPNQLEEIRRRESEITLEKVRKILASGANVILTTKGIDDLCLKEFVEAGAMAVRRCRKEDLRRIAKASGATLISSMANLDGDETFEKEYLGYAEEVVQERISDDELILVKGTKVVNSSSIILRGANDYMLDEMERALHDSLSIIKRTLESGAVVPGGGAVEAALSIYLENFATTLGSREQLAIAEFAAALLVIPKTLSVNAAKDSTDLVAKLRAYHNAAQTASIGDPKKALANYGLDLMKGEVRDNLKAGILEPTISKVRSLKSALEAATSLLRIDDAIQVAPEQKAEDPHGGH</sequence>
<keyword evidence="7 10" id="KW-0067">ATP-binding</keyword>
<dbReference type="GO" id="GO:0016887">
    <property type="term" value="F:ATP hydrolysis activity"/>
    <property type="evidence" value="ECO:0007669"/>
    <property type="project" value="InterPro"/>
</dbReference>
<keyword evidence="8 10" id="KW-0143">Chaperone</keyword>
<dbReference type="EMBL" id="LN483167">
    <property type="protein sequence ID" value="CDZ97282.1"/>
    <property type="molecule type" value="Genomic_DNA"/>
</dbReference>
<evidence type="ECO:0000256" key="7">
    <source>
        <dbReference type="ARBA" id="ARBA00022840"/>
    </source>
</evidence>
<evidence type="ECO:0000256" key="4">
    <source>
        <dbReference type="ARBA" id="ARBA00014424"/>
    </source>
</evidence>
<comment type="similarity">
    <text evidence="2 10">Belongs to the TCP-1 chaperonin family.</text>
</comment>
<dbReference type="SUPFAM" id="SSF54849">
    <property type="entry name" value="GroEL-intermediate domain like"/>
    <property type="match status" value="1"/>
</dbReference>
<evidence type="ECO:0000256" key="10">
    <source>
        <dbReference type="RuleBase" id="RU004187"/>
    </source>
</evidence>
<dbReference type="InterPro" id="IPR002194">
    <property type="entry name" value="Chaperonin_TCP-1_CS"/>
</dbReference>
<dbReference type="InterPro" id="IPR027410">
    <property type="entry name" value="TCP-1-like_intermed_sf"/>
</dbReference>
<dbReference type="NCBIfam" id="NF041082">
    <property type="entry name" value="thermosome_alpha"/>
    <property type="match status" value="1"/>
</dbReference>
<dbReference type="FunFam" id="1.10.560.10:FF:000070">
    <property type="entry name" value="Uncharacterized protein"/>
    <property type="match status" value="1"/>
</dbReference>
<proteinExistence type="inferred from homology"/>
<dbReference type="FunFam" id="3.50.7.10:FF:000009">
    <property type="entry name" value="T-complex protein 1 subunit alpha"/>
    <property type="match status" value="1"/>
</dbReference>
<dbReference type="PRINTS" id="PR00304">
    <property type="entry name" value="TCOMPLEXTCP1"/>
</dbReference>
<reference evidence="11" key="1">
    <citation type="submission" date="2014-08" db="EMBL/GenBank/DDBJ databases">
        <authorList>
            <person name="Sharma Rahul"/>
            <person name="Thines Marco"/>
        </authorList>
    </citation>
    <scope>NUCLEOTIDE SEQUENCE</scope>
</reference>
<evidence type="ECO:0000256" key="3">
    <source>
        <dbReference type="ARBA" id="ARBA00011531"/>
    </source>
</evidence>
<dbReference type="InterPro" id="IPR054827">
    <property type="entry name" value="thermosome_alpha"/>
</dbReference>
<dbReference type="InterPro" id="IPR027409">
    <property type="entry name" value="GroEL-like_apical_dom_sf"/>
</dbReference>
<organism evidence="11">
    <name type="scientific">Phaffia rhodozyma</name>
    <name type="common">Yeast</name>
    <name type="synonym">Xanthophyllomyces dendrorhous</name>
    <dbReference type="NCBI Taxonomy" id="264483"/>
    <lineage>
        <taxon>Eukaryota</taxon>
        <taxon>Fungi</taxon>
        <taxon>Dikarya</taxon>
        <taxon>Basidiomycota</taxon>
        <taxon>Agaricomycotina</taxon>
        <taxon>Tremellomycetes</taxon>
        <taxon>Cystofilobasidiales</taxon>
        <taxon>Mrakiaceae</taxon>
        <taxon>Phaffia</taxon>
    </lineage>
</organism>
<evidence type="ECO:0000313" key="11">
    <source>
        <dbReference type="EMBL" id="CDZ97282.1"/>
    </source>
</evidence>
<dbReference type="Gene3D" id="3.50.7.10">
    <property type="entry name" value="GroEL"/>
    <property type="match status" value="1"/>
</dbReference>